<dbReference type="InterPro" id="IPR036445">
    <property type="entry name" value="GPCR_2_extracell_dom_sf"/>
</dbReference>
<accession>A0A8X8BLA6</accession>
<evidence type="ECO:0000256" key="2">
    <source>
        <dbReference type="ARBA" id="ARBA00023170"/>
    </source>
</evidence>
<dbReference type="InterPro" id="IPR013783">
    <property type="entry name" value="Ig-like_fold"/>
</dbReference>
<dbReference type="GO" id="GO:0014069">
    <property type="term" value="C:postsynaptic density"/>
    <property type="evidence" value="ECO:0007669"/>
    <property type="project" value="TreeGrafter"/>
</dbReference>
<comment type="similarity">
    <text evidence="1">Belongs to the G-protein coupled receptor 2 family. Adhesion G-protein coupled receptor (ADGR) subfamily.</text>
</comment>
<comment type="caution">
    <text evidence="5">The sequence shown here is derived from an EMBL/GenBank/DDBJ whole genome shotgun (WGS) entry which is preliminary data.</text>
</comment>
<dbReference type="Pfam" id="PF02793">
    <property type="entry name" value="HRM"/>
    <property type="match status" value="1"/>
</dbReference>
<dbReference type="PANTHER" id="PTHR45930">
    <property type="entry name" value="G-PROTEIN COUPLED RECEPTOR 124-LIKE PROTEIN"/>
    <property type="match status" value="1"/>
</dbReference>
<dbReference type="SUPFAM" id="SSF111418">
    <property type="entry name" value="Hormone receptor domain"/>
    <property type="match status" value="1"/>
</dbReference>
<name>A0A8X8BLA6_POLSE</name>
<sequence>MVQWYHNGNFIETKEESGVFVEENIVHDCCLITSELILSNIDVMASGDWECLVTSSRGNSSSKVEIVVLETSAPYCSAERVINNKGEFRWPKTLAGITAFLPCMQYPFGTVTSNGILKERRAFRRCDRAGHWMEDDYSECPYSNEVTRVLHAFSQVSFQSFNLIYGQ</sequence>
<dbReference type="PROSITE" id="PS50835">
    <property type="entry name" value="IG_LIKE"/>
    <property type="match status" value="1"/>
</dbReference>
<dbReference type="GO" id="GO:0004930">
    <property type="term" value="F:G protein-coupled receptor activity"/>
    <property type="evidence" value="ECO:0007669"/>
    <property type="project" value="InterPro"/>
</dbReference>
<dbReference type="GO" id="GO:0007166">
    <property type="term" value="P:cell surface receptor signaling pathway"/>
    <property type="evidence" value="ECO:0007669"/>
    <property type="project" value="TreeGrafter"/>
</dbReference>
<keyword evidence="2" id="KW-0675">Receptor</keyword>
<reference evidence="5 6" key="1">
    <citation type="journal article" date="2021" name="Cell">
        <title>Tracing the genetic footprints of vertebrate landing in non-teleost ray-finned fishes.</title>
        <authorList>
            <person name="Bi X."/>
            <person name="Wang K."/>
            <person name="Yang L."/>
            <person name="Pan H."/>
            <person name="Jiang H."/>
            <person name="Wei Q."/>
            <person name="Fang M."/>
            <person name="Yu H."/>
            <person name="Zhu C."/>
            <person name="Cai Y."/>
            <person name="He Y."/>
            <person name="Gan X."/>
            <person name="Zeng H."/>
            <person name="Yu D."/>
            <person name="Zhu Y."/>
            <person name="Jiang H."/>
            <person name="Qiu Q."/>
            <person name="Yang H."/>
            <person name="Zhang Y.E."/>
            <person name="Wang W."/>
            <person name="Zhu M."/>
            <person name="He S."/>
            <person name="Zhang G."/>
        </authorList>
    </citation>
    <scope>NUCLEOTIDE SEQUENCE [LARGE SCALE GENOMIC DNA]</scope>
    <source>
        <strain evidence="5">Bchr_013</strain>
    </source>
</reference>
<dbReference type="GO" id="GO:0098978">
    <property type="term" value="C:glutamatergic synapse"/>
    <property type="evidence" value="ECO:0007669"/>
    <property type="project" value="TreeGrafter"/>
</dbReference>
<dbReference type="EMBL" id="JAATIS010004040">
    <property type="protein sequence ID" value="KAG2462043.1"/>
    <property type="molecule type" value="Genomic_DNA"/>
</dbReference>
<evidence type="ECO:0000313" key="6">
    <source>
        <dbReference type="Proteomes" id="UP000886611"/>
    </source>
</evidence>
<evidence type="ECO:0000313" key="5">
    <source>
        <dbReference type="EMBL" id="KAG2462043.1"/>
    </source>
</evidence>
<organism evidence="5 6">
    <name type="scientific">Polypterus senegalus</name>
    <name type="common">Senegal bichir</name>
    <dbReference type="NCBI Taxonomy" id="55291"/>
    <lineage>
        <taxon>Eukaryota</taxon>
        <taxon>Metazoa</taxon>
        <taxon>Chordata</taxon>
        <taxon>Craniata</taxon>
        <taxon>Vertebrata</taxon>
        <taxon>Euteleostomi</taxon>
        <taxon>Actinopterygii</taxon>
        <taxon>Polypteriformes</taxon>
        <taxon>Polypteridae</taxon>
        <taxon>Polypterus</taxon>
    </lineage>
</organism>
<dbReference type="GO" id="GO:0005886">
    <property type="term" value="C:plasma membrane"/>
    <property type="evidence" value="ECO:0007669"/>
    <property type="project" value="TreeGrafter"/>
</dbReference>
<dbReference type="Proteomes" id="UP000886611">
    <property type="component" value="Unassembled WGS sequence"/>
</dbReference>
<feature type="non-terminal residue" evidence="5">
    <location>
        <position position="167"/>
    </location>
</feature>
<gene>
    <name evidence="5" type="primary">Adgra2_0</name>
    <name evidence="5" type="ORF">GTO96_0001443</name>
</gene>
<feature type="domain" description="G-protein coupled receptors family 2 profile 1" evidence="3">
    <location>
        <begin position="50"/>
        <end position="144"/>
    </location>
</feature>
<dbReference type="InterPro" id="IPR007110">
    <property type="entry name" value="Ig-like_dom"/>
</dbReference>
<dbReference type="PANTHER" id="PTHR45930:SF3">
    <property type="entry name" value="ADHESION G PROTEIN-COUPLED RECEPTOR A1"/>
    <property type="match status" value="1"/>
</dbReference>
<dbReference type="AlphaFoldDB" id="A0A8X8BLA6"/>
<proteinExistence type="inferred from homology"/>
<keyword evidence="6" id="KW-1185">Reference proteome</keyword>
<protein>
    <submittedName>
        <fullName evidence="5">AGRA2 protein</fullName>
    </submittedName>
</protein>
<evidence type="ECO:0000256" key="1">
    <source>
        <dbReference type="ARBA" id="ARBA00007343"/>
    </source>
</evidence>
<dbReference type="Gene3D" id="2.60.40.10">
    <property type="entry name" value="Immunoglobulins"/>
    <property type="match status" value="1"/>
</dbReference>
<dbReference type="InterPro" id="IPR051963">
    <property type="entry name" value="Adhesion_GPCR_A"/>
</dbReference>
<dbReference type="InterPro" id="IPR001879">
    <property type="entry name" value="GPCR_2_extracellular_dom"/>
</dbReference>
<dbReference type="PROSITE" id="PS50227">
    <property type="entry name" value="G_PROTEIN_RECEP_F2_3"/>
    <property type="match status" value="1"/>
</dbReference>
<feature type="domain" description="Ig-like" evidence="4">
    <location>
        <begin position="1"/>
        <end position="67"/>
    </location>
</feature>
<evidence type="ECO:0000259" key="4">
    <source>
        <dbReference type="PROSITE" id="PS50835"/>
    </source>
</evidence>
<evidence type="ECO:0000259" key="3">
    <source>
        <dbReference type="PROSITE" id="PS50227"/>
    </source>
</evidence>
<dbReference type="Gene3D" id="4.10.1240.10">
    <property type="entry name" value="GPCR, family 2, extracellular hormone receptor domain"/>
    <property type="match status" value="1"/>
</dbReference>
<feature type="non-terminal residue" evidence="5">
    <location>
        <position position="1"/>
    </location>
</feature>